<gene>
    <name evidence="11" type="primary">106092789</name>
</gene>
<comment type="similarity">
    <text evidence="4">Belongs to the snurportin family.</text>
</comment>
<dbReference type="OrthoDB" id="10003593at2759"/>
<evidence type="ECO:0000256" key="4">
    <source>
        <dbReference type="ARBA" id="ARBA00007540"/>
    </source>
</evidence>
<accession>A0A1I8PC36</accession>
<dbReference type="STRING" id="35570.A0A1I8PC36"/>
<evidence type="ECO:0000256" key="6">
    <source>
        <dbReference type="ARBA" id="ARBA00022448"/>
    </source>
</evidence>
<feature type="domain" description="Snurportin-1 m3G cap-binding" evidence="10">
    <location>
        <begin position="70"/>
        <end position="255"/>
    </location>
</feature>
<comment type="subcellular location">
    <subcellularLocation>
        <location evidence="3">Cytoplasm</location>
    </subcellularLocation>
    <subcellularLocation>
        <location evidence="2">Nucleus</location>
    </subcellularLocation>
</comment>
<dbReference type="GO" id="GO:0005737">
    <property type="term" value="C:cytoplasm"/>
    <property type="evidence" value="ECO:0007669"/>
    <property type="project" value="UniProtKB-SubCell"/>
</dbReference>
<organism evidence="11 12">
    <name type="scientific">Stomoxys calcitrans</name>
    <name type="common">Stable fly</name>
    <name type="synonym">Conops calcitrans</name>
    <dbReference type="NCBI Taxonomy" id="35570"/>
    <lineage>
        <taxon>Eukaryota</taxon>
        <taxon>Metazoa</taxon>
        <taxon>Ecdysozoa</taxon>
        <taxon>Arthropoda</taxon>
        <taxon>Hexapoda</taxon>
        <taxon>Insecta</taxon>
        <taxon>Pterygota</taxon>
        <taxon>Neoptera</taxon>
        <taxon>Endopterygota</taxon>
        <taxon>Diptera</taxon>
        <taxon>Brachycera</taxon>
        <taxon>Muscomorpha</taxon>
        <taxon>Muscoidea</taxon>
        <taxon>Muscidae</taxon>
        <taxon>Stomoxys</taxon>
    </lineage>
</organism>
<dbReference type="SUPFAM" id="SSF56091">
    <property type="entry name" value="DNA ligase/mRNA capping enzyme, catalytic domain"/>
    <property type="match status" value="1"/>
</dbReference>
<evidence type="ECO:0000313" key="11">
    <source>
        <dbReference type="EnsemblMetazoa" id="SCAU006712-PA"/>
    </source>
</evidence>
<sequence length="374" mass="44020">MHRELYKQNISSSERQELRRQKLLQEQRNRRLEQQDELRELPLLQRKESNGRSKYKKHNFQDLYGTEISLQFSEWMKEKPENLAEWFLVPCPKGQRCLVVSARGRTKMFSKNGRHRMSFKSILPGGGASVRSAGGFSILDCVYNEDMDAFYVLDVLWYGKQSFLDCEAQFRFFWLKSKFEELQEEEEYNTKNIENIKQFFLLESCDMCNDESIARALQCYPLWAENQPQLDGFLFYHKESSYTCGSTPLVCWLFPFMVNDVLQMSVSNQYEIPPNYSTPLFYMEEFDREMARKRQKWQSKKMDCSNDTDSLNSSICSNSQTNTGGMDYLKEELGERAEQQNTTEDMMMGGKQVDSLQHIMNAERLLELEGIAEL</sequence>
<keyword evidence="6" id="KW-0813">Transport</keyword>
<dbReference type="Pfam" id="PF21974">
    <property type="entry name" value="SPN1_m3Gcap_bd"/>
    <property type="match status" value="1"/>
</dbReference>
<dbReference type="KEGG" id="scac:106092789"/>
<evidence type="ECO:0000256" key="1">
    <source>
        <dbReference type="ARBA" id="ARBA00003975"/>
    </source>
</evidence>
<evidence type="ECO:0000256" key="2">
    <source>
        <dbReference type="ARBA" id="ARBA00004123"/>
    </source>
</evidence>
<evidence type="ECO:0000256" key="7">
    <source>
        <dbReference type="ARBA" id="ARBA00022490"/>
    </source>
</evidence>
<evidence type="ECO:0000256" key="8">
    <source>
        <dbReference type="ARBA" id="ARBA00022884"/>
    </source>
</evidence>
<dbReference type="InterPro" id="IPR047857">
    <property type="entry name" value="Snurportin1_C"/>
</dbReference>
<dbReference type="GO" id="GO:0005634">
    <property type="term" value="C:nucleus"/>
    <property type="evidence" value="ECO:0007669"/>
    <property type="project" value="UniProtKB-SubCell"/>
</dbReference>
<evidence type="ECO:0000313" key="12">
    <source>
        <dbReference type="Proteomes" id="UP000095300"/>
    </source>
</evidence>
<dbReference type="Gene3D" id="3.30.470.30">
    <property type="entry name" value="DNA ligase/mRNA capping enzyme"/>
    <property type="match status" value="1"/>
</dbReference>
<protein>
    <recommendedName>
        <fullName evidence="5">Snurportin-1</fullName>
    </recommendedName>
</protein>
<evidence type="ECO:0000259" key="10">
    <source>
        <dbReference type="Pfam" id="PF21974"/>
    </source>
</evidence>
<dbReference type="CDD" id="cd09232">
    <property type="entry name" value="Snurportin-1_C"/>
    <property type="match status" value="1"/>
</dbReference>
<name>A0A1I8PC36_STOCA</name>
<dbReference type="Proteomes" id="UP000095300">
    <property type="component" value="Unassembled WGS sequence"/>
</dbReference>
<keyword evidence="7" id="KW-0963">Cytoplasm</keyword>
<reference evidence="11" key="1">
    <citation type="submission" date="2020-05" db="UniProtKB">
        <authorList>
            <consortium name="EnsemblMetazoa"/>
        </authorList>
    </citation>
    <scope>IDENTIFICATION</scope>
    <source>
        <strain evidence="11">USDA</strain>
    </source>
</reference>
<dbReference type="GO" id="GO:0061015">
    <property type="term" value="P:snRNA import into nucleus"/>
    <property type="evidence" value="ECO:0007669"/>
    <property type="project" value="InterPro"/>
</dbReference>
<comment type="function">
    <text evidence="1">Functions as an U snRNP-specific nuclear import adapter. Involved in the trimethylguanosine (m3G)-cap-dependent nuclear import of U snRNPs. Binds specifically to the terminal m3G-cap U snRNAs.</text>
</comment>
<dbReference type="PANTHER" id="PTHR13403:SF6">
    <property type="entry name" value="SNURPORTIN-1"/>
    <property type="match status" value="1"/>
</dbReference>
<keyword evidence="12" id="KW-1185">Reference proteome</keyword>
<dbReference type="AlphaFoldDB" id="A0A1I8PC36"/>
<dbReference type="PANTHER" id="PTHR13403">
    <property type="entry name" value="SNURPORTIN1 RNUT1 PROTEIN RNA, U TRANSPORTER 1"/>
    <property type="match status" value="1"/>
</dbReference>
<evidence type="ECO:0000256" key="5">
    <source>
        <dbReference type="ARBA" id="ARBA00016034"/>
    </source>
</evidence>
<proteinExistence type="inferred from homology"/>
<dbReference type="EnsemblMetazoa" id="SCAU006712-RA">
    <property type="protein sequence ID" value="SCAU006712-PA"/>
    <property type="gene ID" value="SCAU006712"/>
</dbReference>
<dbReference type="VEuPathDB" id="VectorBase:SCAU006712"/>
<dbReference type="GO" id="GO:0003723">
    <property type="term" value="F:RNA binding"/>
    <property type="evidence" value="ECO:0007669"/>
    <property type="project" value="UniProtKB-KW"/>
</dbReference>
<dbReference type="InterPro" id="IPR017336">
    <property type="entry name" value="Snurportin-1"/>
</dbReference>
<keyword evidence="9" id="KW-0539">Nucleus</keyword>
<evidence type="ECO:0000256" key="9">
    <source>
        <dbReference type="ARBA" id="ARBA00023242"/>
    </source>
</evidence>
<evidence type="ECO:0000256" key="3">
    <source>
        <dbReference type="ARBA" id="ARBA00004496"/>
    </source>
</evidence>
<keyword evidence="8" id="KW-0694">RNA-binding</keyword>